<dbReference type="Proteomes" id="UP000245754">
    <property type="component" value="Unassembled WGS sequence"/>
</dbReference>
<dbReference type="InterPro" id="IPR004358">
    <property type="entry name" value="Sig_transdc_His_kin-like_C"/>
</dbReference>
<evidence type="ECO:0000259" key="9">
    <source>
        <dbReference type="PROSITE" id="PS50110"/>
    </source>
</evidence>
<keyword evidence="7" id="KW-0472">Membrane</keyword>
<evidence type="ECO:0000313" key="10">
    <source>
        <dbReference type="EMBL" id="PWK30962.1"/>
    </source>
</evidence>
<dbReference type="Gene3D" id="1.10.287.130">
    <property type="match status" value="1"/>
</dbReference>
<dbReference type="SUPFAM" id="SSF55874">
    <property type="entry name" value="ATPase domain of HSP90 chaperone/DNA topoisomerase II/histidine kinase"/>
    <property type="match status" value="1"/>
</dbReference>
<dbReference type="PRINTS" id="PR00344">
    <property type="entry name" value="BCTRLSENSOR"/>
</dbReference>
<dbReference type="CDD" id="cd00075">
    <property type="entry name" value="HATPase"/>
    <property type="match status" value="1"/>
</dbReference>
<dbReference type="Gene3D" id="3.40.50.2300">
    <property type="match status" value="1"/>
</dbReference>
<evidence type="ECO:0000256" key="5">
    <source>
        <dbReference type="ARBA" id="ARBA00022777"/>
    </source>
</evidence>
<feature type="transmembrane region" description="Helical" evidence="7">
    <location>
        <begin position="160"/>
        <end position="178"/>
    </location>
</feature>
<evidence type="ECO:0000259" key="8">
    <source>
        <dbReference type="PROSITE" id="PS50109"/>
    </source>
</evidence>
<evidence type="ECO:0000256" key="1">
    <source>
        <dbReference type="ARBA" id="ARBA00000085"/>
    </source>
</evidence>
<dbReference type="Pfam" id="PF00512">
    <property type="entry name" value="HisKA"/>
    <property type="match status" value="1"/>
</dbReference>
<dbReference type="SMART" id="SM00387">
    <property type="entry name" value="HATPase_c"/>
    <property type="match status" value="1"/>
</dbReference>
<dbReference type="Pfam" id="PF02518">
    <property type="entry name" value="HATPase_c"/>
    <property type="match status" value="1"/>
</dbReference>
<dbReference type="CDD" id="cd00156">
    <property type="entry name" value="REC"/>
    <property type="match status" value="1"/>
</dbReference>
<keyword evidence="7" id="KW-0812">Transmembrane</keyword>
<gene>
    <name evidence="10" type="ORF">C7419_1113</name>
</gene>
<dbReference type="InterPro" id="IPR005467">
    <property type="entry name" value="His_kinase_dom"/>
</dbReference>
<accession>A0A316EHZ4</accession>
<evidence type="ECO:0000256" key="2">
    <source>
        <dbReference type="ARBA" id="ARBA00012438"/>
    </source>
</evidence>
<dbReference type="EMBL" id="QGGT01000011">
    <property type="protein sequence ID" value="PWK30962.1"/>
    <property type="molecule type" value="Genomic_DNA"/>
</dbReference>
<dbReference type="PROSITE" id="PS50110">
    <property type="entry name" value="RESPONSE_REGULATORY"/>
    <property type="match status" value="1"/>
</dbReference>
<dbReference type="InterPro" id="IPR001789">
    <property type="entry name" value="Sig_transdc_resp-reg_receiver"/>
</dbReference>
<dbReference type="Gene3D" id="3.30.565.10">
    <property type="entry name" value="Histidine kinase-like ATPase, C-terminal domain"/>
    <property type="match status" value="1"/>
</dbReference>
<keyword evidence="7" id="KW-1133">Transmembrane helix</keyword>
<dbReference type="CDD" id="cd00082">
    <property type="entry name" value="HisKA"/>
    <property type="match status" value="1"/>
</dbReference>
<evidence type="ECO:0000313" key="11">
    <source>
        <dbReference type="Proteomes" id="UP000245754"/>
    </source>
</evidence>
<evidence type="ECO:0000256" key="6">
    <source>
        <dbReference type="PROSITE-ProRule" id="PRU00169"/>
    </source>
</evidence>
<keyword evidence="5" id="KW-0418">Kinase</keyword>
<dbReference type="InterPro" id="IPR036890">
    <property type="entry name" value="HATPase_C_sf"/>
</dbReference>
<keyword evidence="3 6" id="KW-0597">Phosphoprotein</keyword>
<sequence length="602" mass="65317">MTHNGDDIEAAMVRLLYRQSHGILFANFVIPAAVVYALRDTSAYQLLLAWMAAIYVLTFCRIGLSLMFFRHGESAATTPKQWVTRFTVFSWLSAALWGFLGSLWLLPPDPEWVAFACIVLAGMACGAMPGLSARLGVYVGFMTIMILPFVITCLLRDEPIYGVFLMFALALYVVNVYFGRVTYRNLLSGVQLRFENVALIGQLERERDRANAANLAKTRFLAAASHDLRQPLHALGLLSASLSAVAERGDVGADGARQLGRRLDTTLERMGGLLDGLLDVSRLDAGLVTIRRRPLPLATLLDDIRDEYVEQARRQGCRLDVVVTEAWIDSDPELLRRILDNLLSNAIRYAPMARILVGARRRPGAMEIQVIDSGPGIAPEAQALVFEEFAQLTDAPAEQGLGLGLAIVRRLAGLLGHPISLRSVPGKGSNFSVTVPLARDGAASAALDAPLSAFSGGVQQTECYGVMLVDDDPQILSALNDLLKFWGHLVYAGATVEEVCAAHQRAREQGPAPVHLVLADFRLANQVTGDQAIAWLREYLDAPIPGLIVTGDTAPDRLRALHASGYRVLHKPISADALRQAIAQTAKTAQTVQGARDPAAGN</sequence>
<dbReference type="GO" id="GO:0000155">
    <property type="term" value="F:phosphorelay sensor kinase activity"/>
    <property type="evidence" value="ECO:0007669"/>
    <property type="project" value="InterPro"/>
</dbReference>
<organism evidence="10 11">
    <name type="scientific">Cupriavidus plantarum</name>
    <dbReference type="NCBI Taxonomy" id="942865"/>
    <lineage>
        <taxon>Bacteria</taxon>
        <taxon>Pseudomonadati</taxon>
        <taxon>Pseudomonadota</taxon>
        <taxon>Betaproteobacteria</taxon>
        <taxon>Burkholderiales</taxon>
        <taxon>Burkholderiaceae</taxon>
        <taxon>Cupriavidus</taxon>
    </lineage>
</organism>
<feature type="transmembrane region" description="Helical" evidence="7">
    <location>
        <begin position="112"/>
        <end position="128"/>
    </location>
</feature>
<dbReference type="InterPro" id="IPR003661">
    <property type="entry name" value="HisK_dim/P_dom"/>
</dbReference>
<evidence type="ECO:0000256" key="3">
    <source>
        <dbReference type="ARBA" id="ARBA00022553"/>
    </source>
</evidence>
<feature type="domain" description="Response regulatory" evidence="9">
    <location>
        <begin position="465"/>
        <end position="586"/>
    </location>
</feature>
<dbReference type="EC" id="2.7.13.3" evidence="2"/>
<feature type="transmembrane region" description="Helical" evidence="7">
    <location>
        <begin position="135"/>
        <end position="154"/>
    </location>
</feature>
<dbReference type="SUPFAM" id="SSF47384">
    <property type="entry name" value="Homodimeric domain of signal transducing histidine kinase"/>
    <property type="match status" value="1"/>
</dbReference>
<dbReference type="PANTHER" id="PTHR43047">
    <property type="entry name" value="TWO-COMPONENT HISTIDINE PROTEIN KINASE"/>
    <property type="match status" value="1"/>
</dbReference>
<dbReference type="PANTHER" id="PTHR43047:SF9">
    <property type="entry name" value="HISTIDINE KINASE"/>
    <property type="match status" value="1"/>
</dbReference>
<dbReference type="InterPro" id="IPR036097">
    <property type="entry name" value="HisK_dim/P_sf"/>
</dbReference>
<comment type="catalytic activity">
    <reaction evidence="1">
        <text>ATP + protein L-histidine = ADP + protein N-phospho-L-histidine.</text>
        <dbReference type="EC" id="2.7.13.3"/>
    </reaction>
</comment>
<reference evidence="10 11" key="1">
    <citation type="submission" date="2018-05" db="EMBL/GenBank/DDBJ databases">
        <title>Genomic Encyclopedia of Type Strains, Phase IV (KMG-V): Genome sequencing to study the core and pangenomes of soil and plant-associated prokaryotes.</title>
        <authorList>
            <person name="Whitman W."/>
        </authorList>
    </citation>
    <scope>NUCLEOTIDE SEQUENCE [LARGE SCALE GENOMIC DNA]</scope>
    <source>
        <strain evidence="10 11">SLV-132</strain>
    </source>
</reference>
<dbReference type="SMART" id="SM00388">
    <property type="entry name" value="HisKA"/>
    <property type="match status" value="1"/>
</dbReference>
<feature type="transmembrane region" description="Helical" evidence="7">
    <location>
        <begin position="21"/>
        <end position="38"/>
    </location>
</feature>
<protein>
    <recommendedName>
        <fullName evidence="2">histidine kinase</fullName>
        <ecNumber evidence="2">2.7.13.3</ecNumber>
    </recommendedName>
</protein>
<keyword evidence="11" id="KW-1185">Reference proteome</keyword>
<dbReference type="Pfam" id="PF00072">
    <property type="entry name" value="Response_reg"/>
    <property type="match status" value="1"/>
</dbReference>
<dbReference type="PROSITE" id="PS50109">
    <property type="entry name" value="HIS_KIN"/>
    <property type="match status" value="1"/>
</dbReference>
<evidence type="ECO:0000256" key="4">
    <source>
        <dbReference type="ARBA" id="ARBA00022679"/>
    </source>
</evidence>
<name>A0A316EHZ4_9BURK</name>
<feature type="transmembrane region" description="Helical" evidence="7">
    <location>
        <begin position="44"/>
        <end position="70"/>
    </location>
</feature>
<dbReference type="RefSeq" id="WP_258308138.1">
    <property type="nucleotide sequence ID" value="NZ_QGGT01000011.1"/>
</dbReference>
<comment type="caution">
    <text evidence="10">The sequence shown here is derived from an EMBL/GenBank/DDBJ whole genome shotgun (WGS) entry which is preliminary data.</text>
</comment>
<evidence type="ECO:0000256" key="7">
    <source>
        <dbReference type="SAM" id="Phobius"/>
    </source>
</evidence>
<dbReference type="GO" id="GO:0005886">
    <property type="term" value="C:plasma membrane"/>
    <property type="evidence" value="ECO:0007669"/>
    <property type="project" value="TreeGrafter"/>
</dbReference>
<feature type="modified residue" description="4-aspartylphosphate" evidence="6">
    <location>
        <position position="520"/>
    </location>
</feature>
<feature type="transmembrane region" description="Helical" evidence="7">
    <location>
        <begin position="82"/>
        <end position="106"/>
    </location>
</feature>
<proteinExistence type="predicted"/>
<dbReference type="SUPFAM" id="SSF52172">
    <property type="entry name" value="CheY-like"/>
    <property type="match status" value="1"/>
</dbReference>
<dbReference type="InterPro" id="IPR011006">
    <property type="entry name" value="CheY-like_superfamily"/>
</dbReference>
<dbReference type="InterPro" id="IPR003594">
    <property type="entry name" value="HATPase_dom"/>
</dbReference>
<keyword evidence="4" id="KW-0808">Transferase</keyword>
<feature type="domain" description="Histidine kinase" evidence="8">
    <location>
        <begin position="223"/>
        <end position="439"/>
    </location>
</feature>
<dbReference type="AlphaFoldDB" id="A0A316EHZ4"/>
<dbReference type="SMART" id="SM00448">
    <property type="entry name" value="REC"/>
    <property type="match status" value="1"/>
</dbReference>
<dbReference type="FunFam" id="3.30.565.10:FF:000049">
    <property type="entry name" value="Two-component sensor histidine kinase"/>
    <property type="match status" value="1"/>
</dbReference>
<dbReference type="GO" id="GO:0009927">
    <property type="term" value="F:histidine phosphotransfer kinase activity"/>
    <property type="evidence" value="ECO:0007669"/>
    <property type="project" value="TreeGrafter"/>
</dbReference>